<dbReference type="InterPro" id="IPR027417">
    <property type="entry name" value="P-loop_NTPase"/>
</dbReference>
<keyword evidence="4" id="KW-0067">ATP-binding</keyword>
<evidence type="ECO:0000259" key="3">
    <source>
        <dbReference type="Pfam" id="PF17886"/>
    </source>
</evidence>
<dbReference type="InterPro" id="IPR025723">
    <property type="entry name" value="ArsA/GET3_ATPase-like"/>
</dbReference>
<evidence type="ECO:0000313" key="5">
    <source>
        <dbReference type="Proteomes" id="UP000320876"/>
    </source>
</evidence>
<dbReference type="Gene3D" id="3.40.50.300">
    <property type="entry name" value="P-loop containing nucleotide triphosphate hydrolases"/>
    <property type="match status" value="1"/>
</dbReference>
<dbReference type="CDD" id="cd02035">
    <property type="entry name" value="ArsA"/>
    <property type="match status" value="1"/>
</dbReference>
<organism evidence="4 5">
    <name type="scientific">Amycolatopsis cihanbeyliensis</name>
    <dbReference type="NCBI Taxonomy" id="1128664"/>
    <lineage>
        <taxon>Bacteria</taxon>
        <taxon>Bacillati</taxon>
        <taxon>Actinomycetota</taxon>
        <taxon>Actinomycetes</taxon>
        <taxon>Pseudonocardiales</taxon>
        <taxon>Pseudonocardiaceae</taxon>
        <taxon>Amycolatopsis</taxon>
    </lineage>
</organism>
<dbReference type="InterPro" id="IPR008978">
    <property type="entry name" value="HSP20-like_chaperone"/>
</dbReference>
<dbReference type="Pfam" id="PF17886">
    <property type="entry name" value="ArsA_HSP20"/>
    <property type="match status" value="1"/>
</dbReference>
<dbReference type="SUPFAM" id="SSF52540">
    <property type="entry name" value="P-loop containing nucleoside triphosphate hydrolases"/>
    <property type="match status" value="1"/>
</dbReference>
<dbReference type="Pfam" id="PF02374">
    <property type="entry name" value="ArsA_ATPase"/>
    <property type="match status" value="1"/>
</dbReference>
<accession>A0A542CT65</accession>
<dbReference type="InterPro" id="IPR040612">
    <property type="entry name" value="ArsA_HSP20-like"/>
</dbReference>
<evidence type="ECO:0000259" key="2">
    <source>
        <dbReference type="Pfam" id="PF02374"/>
    </source>
</evidence>
<comment type="caution">
    <text evidence="4">The sequence shown here is derived from an EMBL/GenBank/DDBJ whole genome shotgun (WGS) entry which is preliminary data.</text>
</comment>
<dbReference type="Gene3D" id="2.60.40.790">
    <property type="match status" value="1"/>
</dbReference>
<reference evidence="4 5" key="1">
    <citation type="submission" date="2019-06" db="EMBL/GenBank/DDBJ databases">
        <title>Sequencing the genomes of 1000 actinobacteria strains.</title>
        <authorList>
            <person name="Klenk H.-P."/>
        </authorList>
    </citation>
    <scope>NUCLEOTIDE SEQUENCE [LARGE SCALE GENOMIC DNA]</scope>
    <source>
        <strain evidence="4 5">DSM 45679</strain>
    </source>
</reference>
<sequence>MRILLFTGKGGVGKTTLAAATAAGLAGTGRKALVVSTDPAHSLGDAFGRPLTADPSEVDTHLHAVQVDPRGLADQAWQDLRHTLRHALAGAGVDALDAEELTVLPGIDEVLALTEVHRLARSGPWDTVVVDCGPTAETLRLLALPEAISGYLGRIFGRPARIGGRRWARAADSVRQLGEHLASLRELLTDPGVTTVRLVLTPERVVVAETRRTLSSLALRGIRVDGLVVNRVMPTPGRWRGAAASWMRTRRAQQQAVLGEFAGAGLDPALVRPVEHRAAEPVGLPALRAIAEELYGGHDPLDGEDAPAAPLLRVSEVDNGYELRVALPLSKDAAVDLARVEDDLAITVDGFRRLIALPELLRPCRVTGAEAGARGLLVSFVRESGSER</sequence>
<dbReference type="InterPro" id="IPR016300">
    <property type="entry name" value="ATPase_ArsA/GET3"/>
</dbReference>
<dbReference type="GO" id="GO:0005524">
    <property type="term" value="F:ATP binding"/>
    <property type="evidence" value="ECO:0007669"/>
    <property type="project" value="UniProtKB-KW"/>
</dbReference>
<dbReference type="GO" id="GO:0016887">
    <property type="term" value="F:ATP hydrolysis activity"/>
    <property type="evidence" value="ECO:0007669"/>
    <property type="project" value="InterPro"/>
</dbReference>
<name>A0A542CT65_AMYCI</name>
<dbReference type="OrthoDB" id="9780677at2"/>
<dbReference type="PANTHER" id="PTHR10803">
    <property type="entry name" value="ARSENICAL PUMP-DRIVING ATPASE ARSENITE-TRANSLOCATING ATPASE"/>
    <property type="match status" value="1"/>
</dbReference>
<feature type="domain" description="ArsA/GET3 Anion-transporting ATPase-like" evidence="2">
    <location>
        <begin position="1"/>
        <end position="295"/>
    </location>
</feature>
<gene>
    <name evidence="4" type="ORF">FB471_6126</name>
</gene>
<proteinExistence type="inferred from homology"/>
<dbReference type="EMBL" id="VFML01000002">
    <property type="protein sequence ID" value="TQI93980.1"/>
    <property type="molecule type" value="Genomic_DNA"/>
</dbReference>
<dbReference type="Proteomes" id="UP000320876">
    <property type="component" value="Unassembled WGS sequence"/>
</dbReference>
<comment type="similarity">
    <text evidence="1">Belongs to the arsA ATPase family.</text>
</comment>
<keyword evidence="5" id="KW-1185">Reference proteome</keyword>
<feature type="domain" description="ArsA HSP20-like" evidence="3">
    <location>
        <begin position="318"/>
        <end position="380"/>
    </location>
</feature>
<dbReference type="AlphaFoldDB" id="A0A542CT65"/>
<dbReference type="RefSeq" id="WP_142003203.1">
    <property type="nucleotide sequence ID" value="NZ_VFML01000002.1"/>
</dbReference>
<protein>
    <submittedName>
        <fullName evidence="4">Arsenite efflux ATP-binding protein ArsA</fullName>
    </submittedName>
</protein>
<dbReference type="PANTHER" id="PTHR10803:SF3">
    <property type="entry name" value="ATPASE GET3"/>
    <property type="match status" value="1"/>
</dbReference>
<keyword evidence="4" id="KW-0547">Nucleotide-binding</keyword>
<evidence type="ECO:0000256" key="1">
    <source>
        <dbReference type="ARBA" id="ARBA00011040"/>
    </source>
</evidence>
<dbReference type="NCBIfam" id="TIGR00345">
    <property type="entry name" value="GET3_arsA_TRC40"/>
    <property type="match status" value="1"/>
</dbReference>
<evidence type="ECO:0000313" key="4">
    <source>
        <dbReference type="EMBL" id="TQI93980.1"/>
    </source>
</evidence>